<gene>
    <name evidence="3" type="ORF">BC351_23225</name>
</gene>
<evidence type="ECO:0008006" key="5">
    <source>
        <dbReference type="Google" id="ProtNLM"/>
    </source>
</evidence>
<keyword evidence="2" id="KW-1133">Transmembrane helix</keyword>
<keyword evidence="2" id="KW-0812">Transmembrane</keyword>
<protein>
    <recommendedName>
        <fullName evidence="5">Methyltransferase</fullName>
    </recommendedName>
</protein>
<feature type="region of interest" description="Disordered" evidence="1">
    <location>
        <begin position="1"/>
        <end position="28"/>
    </location>
</feature>
<feature type="transmembrane region" description="Helical" evidence="2">
    <location>
        <begin position="43"/>
        <end position="62"/>
    </location>
</feature>
<accession>A0A1V4HMD2</accession>
<organism evidence="3 4">
    <name type="scientific">Paenibacillus ferrarius</name>
    <dbReference type="NCBI Taxonomy" id="1469647"/>
    <lineage>
        <taxon>Bacteria</taxon>
        <taxon>Bacillati</taxon>
        <taxon>Bacillota</taxon>
        <taxon>Bacilli</taxon>
        <taxon>Bacillales</taxon>
        <taxon>Paenibacillaceae</taxon>
        <taxon>Paenibacillus</taxon>
    </lineage>
</organism>
<dbReference type="AlphaFoldDB" id="A0A1V4HMD2"/>
<name>A0A1V4HMD2_9BACL</name>
<dbReference type="Proteomes" id="UP000190626">
    <property type="component" value="Unassembled WGS sequence"/>
</dbReference>
<keyword evidence="4" id="KW-1185">Reference proteome</keyword>
<dbReference type="STRING" id="1469647.BC351_23225"/>
<keyword evidence="2" id="KW-0472">Membrane</keyword>
<sequence length="169" mass="19405">MSRKWERMVSKNSKKINKDRSKKGIAPISTDPDRPEVFKGRSIMLALFFILISIFLLATLTKTDGDTMYWYTTSAYLVVGIFIYFVRRPYLKVSKTSLSKRGLARELVLTPSHIKEIVYSPGQVIIDLNGKSPRWVYTKTLNRFDVAAMAGRLKKFAEQNQISFVDKTV</sequence>
<dbReference type="EMBL" id="MBTG01000009">
    <property type="protein sequence ID" value="OPH58717.1"/>
    <property type="molecule type" value="Genomic_DNA"/>
</dbReference>
<proteinExistence type="predicted"/>
<evidence type="ECO:0000313" key="4">
    <source>
        <dbReference type="Proteomes" id="UP000190626"/>
    </source>
</evidence>
<dbReference type="RefSeq" id="WP_079411956.1">
    <property type="nucleotide sequence ID" value="NZ_MBTG01000009.1"/>
</dbReference>
<evidence type="ECO:0000256" key="2">
    <source>
        <dbReference type="SAM" id="Phobius"/>
    </source>
</evidence>
<evidence type="ECO:0000256" key="1">
    <source>
        <dbReference type="SAM" id="MobiDB-lite"/>
    </source>
</evidence>
<reference evidence="4" key="1">
    <citation type="submission" date="2016-07" db="EMBL/GenBank/DDBJ databases">
        <authorList>
            <person name="Florea S."/>
            <person name="Webb J.S."/>
            <person name="Jaromczyk J."/>
            <person name="Schardl C.L."/>
        </authorList>
    </citation>
    <scope>NUCLEOTIDE SEQUENCE [LARGE SCALE GENOMIC DNA]</scope>
    <source>
        <strain evidence="4">CY1</strain>
    </source>
</reference>
<evidence type="ECO:0000313" key="3">
    <source>
        <dbReference type="EMBL" id="OPH58717.1"/>
    </source>
</evidence>
<feature type="transmembrane region" description="Helical" evidence="2">
    <location>
        <begin position="68"/>
        <end position="86"/>
    </location>
</feature>
<comment type="caution">
    <text evidence="3">The sequence shown here is derived from an EMBL/GenBank/DDBJ whole genome shotgun (WGS) entry which is preliminary data.</text>
</comment>
<dbReference type="OrthoDB" id="2598858at2"/>
<feature type="compositionally biased region" description="Basic residues" evidence="1">
    <location>
        <begin position="12"/>
        <end position="23"/>
    </location>
</feature>